<sequence length="116" mass="13398">MSVIFGSIWIGYSLEKTVSLQASTSTPTPTSILTDSKALTLSQVAAYLNMTEEEVRAIIQTEKKKLDETHSFDGKMFPYFTINNKQYFYKDEIDEWLKEVSSNHRQYDTTKGWILQ</sequence>
<organism evidence="1 2">
    <name type="scientific">Candidatus Clostridium radicumherbarum</name>
    <dbReference type="NCBI Taxonomy" id="3381662"/>
    <lineage>
        <taxon>Bacteria</taxon>
        <taxon>Bacillati</taxon>
        <taxon>Bacillota</taxon>
        <taxon>Clostridia</taxon>
        <taxon>Eubacteriales</taxon>
        <taxon>Clostridiaceae</taxon>
        <taxon>Clostridium</taxon>
    </lineage>
</organism>
<protein>
    <recommendedName>
        <fullName evidence="3">DNA-binding protein</fullName>
    </recommendedName>
</protein>
<evidence type="ECO:0008006" key="3">
    <source>
        <dbReference type="Google" id="ProtNLM"/>
    </source>
</evidence>
<gene>
    <name evidence="1" type="ORF">ACJDUH_14750</name>
</gene>
<comment type="caution">
    <text evidence="1">The sequence shown here is derived from an EMBL/GenBank/DDBJ whole genome shotgun (WGS) entry which is preliminary data.</text>
</comment>
<name>A0ABW8TV38_9CLOT</name>
<reference evidence="1 2" key="1">
    <citation type="submission" date="2024-11" db="EMBL/GenBank/DDBJ databases">
        <authorList>
            <person name="Heng Y.C."/>
            <person name="Lim A.C.H."/>
            <person name="Lee J.K.Y."/>
            <person name="Kittelmann S."/>
        </authorList>
    </citation>
    <scope>NUCLEOTIDE SEQUENCE [LARGE SCALE GENOMIC DNA]</scope>
    <source>
        <strain evidence="1 2">WILCCON 0202</strain>
    </source>
</reference>
<proteinExistence type="predicted"/>
<accession>A0ABW8TV38</accession>
<dbReference type="Proteomes" id="UP001623661">
    <property type="component" value="Unassembled WGS sequence"/>
</dbReference>
<evidence type="ECO:0000313" key="2">
    <source>
        <dbReference type="Proteomes" id="UP001623661"/>
    </source>
</evidence>
<keyword evidence="2" id="KW-1185">Reference proteome</keyword>
<evidence type="ECO:0000313" key="1">
    <source>
        <dbReference type="EMBL" id="MFL0269345.1"/>
    </source>
</evidence>
<dbReference type="EMBL" id="JBJHZY010000003">
    <property type="protein sequence ID" value="MFL0269345.1"/>
    <property type="molecule type" value="Genomic_DNA"/>
</dbReference>